<evidence type="ECO:0000313" key="3">
    <source>
        <dbReference type="Proteomes" id="UP000597444"/>
    </source>
</evidence>
<proteinExistence type="predicted"/>
<dbReference type="AlphaFoldDB" id="A0A8J3IK65"/>
<name>A0A8J3IK65_9CHLR</name>
<evidence type="ECO:0008006" key="4">
    <source>
        <dbReference type="Google" id="ProtNLM"/>
    </source>
</evidence>
<evidence type="ECO:0000256" key="1">
    <source>
        <dbReference type="SAM" id="Phobius"/>
    </source>
</evidence>
<keyword evidence="1" id="KW-0472">Membrane</keyword>
<feature type="transmembrane region" description="Helical" evidence="1">
    <location>
        <begin position="33"/>
        <end position="50"/>
    </location>
</feature>
<sequence length="175" mass="19410">MSITTLTTGVLIFAVVIYMISNQFRERPIKPTTLIITPALITYYTYTNILAEFAKSVVDPTWLIGALVVGLLLGLGLGFFRGNLAHLRLDVASGKVYARASTLSLILWCLLLVLKIGAAYLTYSPLGKTVLPILLLISILHTLFLGNIVAEKVCLYLRANRYGLQQPMQVQKIKW</sequence>
<comment type="caution">
    <text evidence="2">The sequence shown here is derived from an EMBL/GenBank/DDBJ whole genome shotgun (WGS) entry which is preliminary data.</text>
</comment>
<feature type="transmembrane region" description="Helical" evidence="1">
    <location>
        <begin position="101"/>
        <end position="123"/>
    </location>
</feature>
<dbReference type="Proteomes" id="UP000597444">
    <property type="component" value="Unassembled WGS sequence"/>
</dbReference>
<keyword evidence="3" id="KW-1185">Reference proteome</keyword>
<reference evidence="2" key="1">
    <citation type="submission" date="2020-10" db="EMBL/GenBank/DDBJ databases">
        <title>Taxonomic study of unclassified bacteria belonging to the class Ktedonobacteria.</title>
        <authorList>
            <person name="Yabe S."/>
            <person name="Wang C.M."/>
            <person name="Zheng Y."/>
            <person name="Sakai Y."/>
            <person name="Cavaletti L."/>
            <person name="Monciardini P."/>
            <person name="Donadio S."/>
        </authorList>
    </citation>
    <scope>NUCLEOTIDE SEQUENCE</scope>
    <source>
        <strain evidence="2">ID150040</strain>
    </source>
</reference>
<accession>A0A8J3IK65</accession>
<protein>
    <recommendedName>
        <fullName evidence="4">DUF1453 domain-containing protein</fullName>
    </recommendedName>
</protein>
<evidence type="ECO:0000313" key="2">
    <source>
        <dbReference type="EMBL" id="GHO93943.1"/>
    </source>
</evidence>
<gene>
    <name evidence="2" type="ORF">KSF_039910</name>
</gene>
<dbReference type="RefSeq" id="WP_220204708.1">
    <property type="nucleotide sequence ID" value="NZ_BNJK01000001.1"/>
</dbReference>
<organism evidence="2 3">
    <name type="scientific">Reticulibacter mediterranei</name>
    <dbReference type="NCBI Taxonomy" id="2778369"/>
    <lineage>
        <taxon>Bacteria</taxon>
        <taxon>Bacillati</taxon>
        <taxon>Chloroflexota</taxon>
        <taxon>Ktedonobacteria</taxon>
        <taxon>Ktedonobacterales</taxon>
        <taxon>Reticulibacteraceae</taxon>
        <taxon>Reticulibacter</taxon>
    </lineage>
</organism>
<keyword evidence="1" id="KW-1133">Transmembrane helix</keyword>
<feature type="transmembrane region" description="Helical" evidence="1">
    <location>
        <begin position="62"/>
        <end position="80"/>
    </location>
</feature>
<dbReference type="EMBL" id="BNJK01000001">
    <property type="protein sequence ID" value="GHO93943.1"/>
    <property type="molecule type" value="Genomic_DNA"/>
</dbReference>
<feature type="transmembrane region" description="Helical" evidence="1">
    <location>
        <begin position="6"/>
        <end position="21"/>
    </location>
</feature>
<feature type="transmembrane region" description="Helical" evidence="1">
    <location>
        <begin position="129"/>
        <end position="150"/>
    </location>
</feature>
<keyword evidence="1" id="KW-0812">Transmembrane</keyword>